<proteinExistence type="predicted"/>
<evidence type="ECO:0000256" key="1">
    <source>
        <dbReference type="SAM" id="MobiDB-lite"/>
    </source>
</evidence>
<feature type="domain" description="ATPase of the ABC class N-terminal" evidence="3">
    <location>
        <begin position="8"/>
        <end position="167"/>
    </location>
</feature>
<organism evidence="5">
    <name type="scientific">Caldilineaceae bacterium SB0664_bin_27</name>
    <dbReference type="NCBI Taxonomy" id="2605260"/>
    <lineage>
        <taxon>Bacteria</taxon>
        <taxon>Bacillati</taxon>
        <taxon>Chloroflexota</taxon>
        <taxon>Caldilineae</taxon>
        <taxon>Caldilineales</taxon>
        <taxon>Caldilineaceae</taxon>
    </lineage>
</organism>
<dbReference type="InterPro" id="IPR046834">
    <property type="entry name" value="ABC_ATPase_C"/>
</dbReference>
<feature type="region of interest" description="Disordered" evidence="1">
    <location>
        <begin position="455"/>
        <end position="475"/>
    </location>
</feature>
<dbReference type="AlphaFoldDB" id="A0A6B0YYZ9"/>
<dbReference type="InterPro" id="IPR049069">
    <property type="entry name" value="MRB1590-like_C"/>
</dbReference>
<feature type="compositionally biased region" description="Basic and acidic residues" evidence="1">
    <location>
        <begin position="466"/>
        <end position="475"/>
    </location>
</feature>
<comment type="caution">
    <text evidence="5">The sequence shown here is derived from an EMBL/GenBank/DDBJ whole genome shotgun (WGS) entry which is preliminary data.</text>
</comment>
<evidence type="ECO:0000313" key="5">
    <source>
        <dbReference type="EMBL" id="MXY95691.1"/>
    </source>
</evidence>
<dbReference type="Pfam" id="PF09818">
    <property type="entry name" value="ABC_ATPase"/>
    <property type="match status" value="1"/>
</dbReference>
<dbReference type="Pfam" id="PF21117">
    <property type="entry name" value="MRB1590_C"/>
    <property type="match status" value="1"/>
</dbReference>
<evidence type="ECO:0000259" key="2">
    <source>
        <dbReference type="Pfam" id="PF09818"/>
    </source>
</evidence>
<name>A0A6B0YYZ9_9CHLR</name>
<protein>
    <submittedName>
        <fullName evidence="5">ABC-ATPase domain-containing protein</fullName>
    </submittedName>
</protein>
<dbReference type="EMBL" id="VXRG01000167">
    <property type="protein sequence ID" value="MXY95691.1"/>
    <property type="molecule type" value="Genomic_DNA"/>
</dbReference>
<dbReference type="InterPro" id="IPR046833">
    <property type="entry name" value="ABC_N"/>
</dbReference>
<gene>
    <name evidence="5" type="ORF">F4Y42_19815</name>
</gene>
<dbReference type="InterPro" id="IPR027417">
    <property type="entry name" value="P-loop_NTPase"/>
</dbReference>
<sequence length="571" mass="61709">MPVTATPEKLQQILERIDGKGYKAYRDIAGVYRFNEFTLAVDSVQPDPFAAPSRLRVLIPPEVARLPERCFANNSRSIGVSCFLARAFAERTRERPARGGSGKSGEIRIEAPGQQVLANTAVQIDGDGGVEARFTLGLPAQGRRVLGRQACQLLLEALPRIIADSLLARSHGTEELWRHAAANEDADALRAKLAERGLISFVADGSVLPRSSGVDDHPLLGESVIPFRSPESLRVSFSLPNAGTVSGMGVPGGVTLIVGGGYHGKSTLLRAIERGVYNHRPGDGRELVVSAADLVKIRAEDGRAVSGVDISGFIGDLPLGVSTRRFSSANASGSTSQAAAIIEAMESGADGLLIDEDTAATNFLIRDARMQVLVPKENEPITPYIDRVRLMYEQNRISTVLVVGGSGDYLDVADTVIAMETFRPHDVTARANAVAASHPTGRVAEECSSFDVNLQRRPRTGSVDPSKGRRESSIRTRDMQTVQFGTETLDLAAVEQIVHRTQTRAIGAALDYARRRYIDGRRSLSEILDLVMADIGEQGLDVLDGRRTGALAQFRRHELAAAFNRLRSMRT</sequence>
<feature type="domain" description="ATPase of the ABC class C-terminal" evidence="2">
    <location>
        <begin position="174"/>
        <end position="449"/>
    </location>
</feature>
<dbReference type="PANTHER" id="PTHR38149">
    <property type="entry name" value="ATPASE"/>
    <property type="match status" value="1"/>
</dbReference>
<feature type="domain" description="MRB1590-like C-terminal" evidence="4">
    <location>
        <begin position="474"/>
        <end position="570"/>
    </location>
</feature>
<dbReference type="SUPFAM" id="SSF52540">
    <property type="entry name" value="P-loop containing nucleoside triphosphate hydrolases"/>
    <property type="match status" value="1"/>
</dbReference>
<accession>A0A6B0YYZ9</accession>
<evidence type="ECO:0000259" key="3">
    <source>
        <dbReference type="Pfam" id="PF20446"/>
    </source>
</evidence>
<dbReference type="PANTHER" id="PTHR38149:SF1">
    <property type="entry name" value="ATPASE"/>
    <property type="match status" value="1"/>
</dbReference>
<evidence type="ECO:0000259" key="4">
    <source>
        <dbReference type="Pfam" id="PF21117"/>
    </source>
</evidence>
<dbReference type="Pfam" id="PF20446">
    <property type="entry name" value="ABC_N"/>
    <property type="match status" value="1"/>
</dbReference>
<dbReference type="InterPro" id="IPR019195">
    <property type="entry name" value="ABC_ATPase_put"/>
</dbReference>
<reference evidence="5" key="1">
    <citation type="submission" date="2019-09" db="EMBL/GenBank/DDBJ databases">
        <title>Characterisation of the sponge microbiome using genome-centric metagenomics.</title>
        <authorList>
            <person name="Engelberts J.P."/>
            <person name="Robbins S.J."/>
            <person name="De Goeij J.M."/>
            <person name="Aranda M."/>
            <person name="Bell S.C."/>
            <person name="Webster N.S."/>
        </authorList>
    </citation>
    <scope>NUCLEOTIDE SEQUENCE</scope>
    <source>
        <strain evidence="5">SB0664_bin_27</strain>
    </source>
</reference>